<organism evidence="7 8">
    <name type="scientific">Shewanella nanhaiensis</name>
    <dbReference type="NCBI Taxonomy" id="2864872"/>
    <lineage>
        <taxon>Bacteria</taxon>
        <taxon>Pseudomonadati</taxon>
        <taxon>Pseudomonadota</taxon>
        <taxon>Gammaproteobacteria</taxon>
        <taxon>Alteromonadales</taxon>
        <taxon>Shewanellaceae</taxon>
        <taxon>Shewanella</taxon>
    </lineage>
</organism>
<evidence type="ECO:0000256" key="4">
    <source>
        <dbReference type="ARBA" id="ARBA00023295"/>
    </source>
</evidence>
<evidence type="ECO:0000259" key="5">
    <source>
        <dbReference type="Pfam" id="PF00728"/>
    </source>
</evidence>
<keyword evidence="3" id="KW-0325">Glycoprotein</keyword>
<name>A0ABS7E318_9GAMM</name>
<keyword evidence="2" id="KW-0378">Hydrolase</keyword>
<dbReference type="RefSeq" id="WP_220109587.1">
    <property type="nucleotide sequence ID" value="NZ_JAHZST010000006.1"/>
</dbReference>
<sequence>MRQQLVIFLNSVILLSVCISTHAKPINIMPLPAELKTATDSTHFYISPTLSFATSGIPDSNAQQFKQTMQEIFAARTQTDLTLSSIDANLKSSDKPDILVKLTQQPLNRTPQLGDDESYELDINSKQITLIANNELGIKHGLNTLSQLLLTTPKEIGKANIPALVIKDKPRYPWRGLLIDSVRHFMPIETIKRQLDGMASAKLNVFHWHLTDDQGWRIESKIYPALHQKASDGKFYTQAEITSIVEYASHKGIRVVPELDLPGHASAIAVAYPELMSAKGPYEMERQWGVFEPILDPTNPEVYQFIDKLVGELTTLFPDHYLHIGGDEVPPTQWLNNEDITEYMQKNALLSAEDLQAHFNQKVNKILAQHKRFMMGWDEIFHPKLPSNILVQSWRGLDSLSQITAAGYQGLLSTGFYIDQAQYTDYHYRNDPQNKPAHLVALLPADVQGKVWQFTMPRYKGSPIHGELLVVHDNQPYAYLSLNGKLSKKVSKLTLSENKIEYRIDTWMGPTTAEFTISNDTVLTGHIFVGNTLYPVTGQRSALAQASQLTKAKLKQAPVELIADHKKVLGGEATIWSELITHENIDIRVWPRLYAIAERLWSPKELTDSQNMYQRLASISSYSQRYIGLKHKQQQQQGLQNLVHQDSDISPLQLLAETVEPAHYYTRHHLKFQANEYHQQAPLNRFVDYLDVESLPLIFLHQGLAKAKDRESMEFVNALNLIEVSLLKWQKNQPRLKRLIEQSPKLHSIKQVAELNDKTLTLGIKLVQSCRNNSLTELSALDDELISILSYKGEIVLASAHLLRELIRRCR</sequence>
<gene>
    <name evidence="7" type="ORF">K0625_10165</name>
</gene>
<dbReference type="PRINTS" id="PR00738">
    <property type="entry name" value="GLHYDRLASE20"/>
</dbReference>
<dbReference type="EMBL" id="JAHZST010000006">
    <property type="protein sequence ID" value="MBW8184038.1"/>
    <property type="molecule type" value="Genomic_DNA"/>
</dbReference>
<dbReference type="SUPFAM" id="SSF55545">
    <property type="entry name" value="beta-N-acetylhexosaminidase-like domain"/>
    <property type="match status" value="1"/>
</dbReference>
<dbReference type="InterPro" id="IPR029018">
    <property type="entry name" value="Hex-like_dom2"/>
</dbReference>
<dbReference type="PANTHER" id="PTHR22600:SF21">
    <property type="entry name" value="BETA-HEXOSAMINIDASE A"/>
    <property type="match status" value="1"/>
</dbReference>
<evidence type="ECO:0000259" key="6">
    <source>
        <dbReference type="Pfam" id="PF14845"/>
    </source>
</evidence>
<keyword evidence="8" id="KW-1185">Reference proteome</keyword>
<dbReference type="Proteomes" id="UP001195963">
    <property type="component" value="Unassembled WGS sequence"/>
</dbReference>
<dbReference type="PANTHER" id="PTHR22600">
    <property type="entry name" value="BETA-HEXOSAMINIDASE"/>
    <property type="match status" value="1"/>
</dbReference>
<dbReference type="Pfam" id="PF00728">
    <property type="entry name" value="Glyco_hydro_20"/>
    <property type="match status" value="2"/>
</dbReference>
<dbReference type="Pfam" id="PF14845">
    <property type="entry name" value="Glycohydro_20b2"/>
    <property type="match status" value="1"/>
</dbReference>
<accession>A0ABS7E318</accession>
<evidence type="ECO:0000256" key="3">
    <source>
        <dbReference type="ARBA" id="ARBA00023180"/>
    </source>
</evidence>
<dbReference type="Gene3D" id="3.30.379.10">
    <property type="entry name" value="Chitobiase/beta-hexosaminidase domain 2-like"/>
    <property type="match status" value="1"/>
</dbReference>
<evidence type="ECO:0000313" key="8">
    <source>
        <dbReference type="Proteomes" id="UP001195963"/>
    </source>
</evidence>
<protein>
    <submittedName>
        <fullName evidence="7">Family 20 glycosylhydrolase</fullName>
    </submittedName>
</protein>
<dbReference type="InterPro" id="IPR017853">
    <property type="entry name" value="GH"/>
</dbReference>
<dbReference type="InterPro" id="IPR025705">
    <property type="entry name" value="Beta_hexosaminidase_sua/sub"/>
</dbReference>
<reference evidence="7 8" key="1">
    <citation type="submission" date="2021-07" db="EMBL/GenBank/DDBJ databases">
        <title>Shewanella sp. nov, isolated from SCS.</title>
        <authorList>
            <person name="Cao W.R."/>
        </authorList>
    </citation>
    <scope>NUCLEOTIDE SEQUENCE [LARGE SCALE GENOMIC DNA]</scope>
    <source>
        <strain evidence="7 8">NR704-98</strain>
    </source>
</reference>
<comment type="caution">
    <text evidence="7">The sequence shown here is derived from an EMBL/GenBank/DDBJ whole genome shotgun (WGS) entry which is preliminary data.</text>
</comment>
<feature type="domain" description="Glycoside hydrolase family 20 catalytic" evidence="5">
    <location>
        <begin position="561"/>
        <end position="603"/>
    </location>
</feature>
<comment type="similarity">
    <text evidence="1">Belongs to the glycosyl hydrolase 20 family.</text>
</comment>
<evidence type="ECO:0000256" key="1">
    <source>
        <dbReference type="ARBA" id="ARBA00006285"/>
    </source>
</evidence>
<dbReference type="InterPro" id="IPR029019">
    <property type="entry name" value="HEX_eukaryotic_N"/>
</dbReference>
<feature type="domain" description="Glycoside hydrolase family 20 catalytic" evidence="5">
    <location>
        <begin position="172"/>
        <end position="428"/>
    </location>
</feature>
<evidence type="ECO:0000256" key="2">
    <source>
        <dbReference type="ARBA" id="ARBA00022801"/>
    </source>
</evidence>
<feature type="domain" description="Beta-hexosaminidase eukaryotic type N-terminal" evidence="6">
    <location>
        <begin position="28"/>
        <end position="148"/>
    </location>
</feature>
<dbReference type="SUPFAM" id="SSF51445">
    <property type="entry name" value="(Trans)glycosidases"/>
    <property type="match status" value="1"/>
</dbReference>
<proteinExistence type="inferred from homology"/>
<keyword evidence="4" id="KW-0326">Glycosidase</keyword>
<dbReference type="InterPro" id="IPR015883">
    <property type="entry name" value="Glyco_hydro_20_cat"/>
</dbReference>
<evidence type="ECO:0000313" key="7">
    <source>
        <dbReference type="EMBL" id="MBW8184038.1"/>
    </source>
</evidence>
<dbReference type="Gene3D" id="3.20.20.80">
    <property type="entry name" value="Glycosidases"/>
    <property type="match status" value="2"/>
</dbReference>